<feature type="compositionally biased region" description="Acidic residues" evidence="1">
    <location>
        <begin position="239"/>
        <end position="258"/>
    </location>
</feature>
<organism evidence="2 3">
    <name type="scientific">Taxus chinensis</name>
    <name type="common">Chinese yew</name>
    <name type="synonym">Taxus wallichiana var. chinensis</name>
    <dbReference type="NCBI Taxonomy" id="29808"/>
    <lineage>
        <taxon>Eukaryota</taxon>
        <taxon>Viridiplantae</taxon>
        <taxon>Streptophyta</taxon>
        <taxon>Embryophyta</taxon>
        <taxon>Tracheophyta</taxon>
        <taxon>Spermatophyta</taxon>
        <taxon>Pinopsida</taxon>
        <taxon>Pinidae</taxon>
        <taxon>Conifers II</taxon>
        <taxon>Cupressales</taxon>
        <taxon>Taxaceae</taxon>
        <taxon>Taxus</taxon>
    </lineage>
</organism>
<gene>
    <name evidence="2" type="ORF">KI387_035377</name>
</gene>
<keyword evidence="3" id="KW-1185">Reference proteome</keyword>
<feature type="region of interest" description="Disordered" evidence="1">
    <location>
        <begin position="80"/>
        <end position="132"/>
    </location>
</feature>
<feature type="compositionally biased region" description="Basic and acidic residues" evidence="1">
    <location>
        <begin position="101"/>
        <end position="132"/>
    </location>
</feature>
<protein>
    <submittedName>
        <fullName evidence="2">Uncharacterized protein</fullName>
    </submittedName>
</protein>
<dbReference type="EMBL" id="JAHRHJ020000007">
    <property type="protein sequence ID" value="KAH9307466.1"/>
    <property type="molecule type" value="Genomic_DNA"/>
</dbReference>
<reference evidence="2 3" key="1">
    <citation type="journal article" date="2021" name="Nat. Plants">
        <title>The Taxus genome provides insights into paclitaxel biosynthesis.</title>
        <authorList>
            <person name="Xiong X."/>
            <person name="Gou J."/>
            <person name="Liao Q."/>
            <person name="Li Y."/>
            <person name="Zhou Q."/>
            <person name="Bi G."/>
            <person name="Li C."/>
            <person name="Du R."/>
            <person name="Wang X."/>
            <person name="Sun T."/>
            <person name="Guo L."/>
            <person name="Liang H."/>
            <person name="Lu P."/>
            <person name="Wu Y."/>
            <person name="Zhang Z."/>
            <person name="Ro D.K."/>
            <person name="Shang Y."/>
            <person name="Huang S."/>
            <person name="Yan J."/>
        </authorList>
    </citation>
    <scope>NUCLEOTIDE SEQUENCE [LARGE SCALE GENOMIC DNA]</scope>
    <source>
        <strain evidence="2">Ta-2019</strain>
    </source>
</reference>
<proteinExistence type="predicted"/>
<accession>A0AA38FP51</accession>
<dbReference type="Proteomes" id="UP000824469">
    <property type="component" value="Unassembled WGS sequence"/>
</dbReference>
<name>A0AA38FP51_TAXCH</name>
<feature type="region of interest" description="Disordered" evidence="1">
    <location>
        <begin position="230"/>
        <end position="300"/>
    </location>
</feature>
<dbReference type="AlphaFoldDB" id="A0AA38FP51"/>
<evidence type="ECO:0000313" key="3">
    <source>
        <dbReference type="Proteomes" id="UP000824469"/>
    </source>
</evidence>
<sequence length="300" mass="32848">MDGKSPTKDTTVWTRLLRGDGNDEEINQLLAQFQDENALQLNLNSHIQKTPLNLPSGKSFSDFDQAGLDKELAMRYAQLKAPSPAKKKSINLSNNNKVPPAKKEVGDLSKNDDSEKETKKDERDISGEKVSDAEACKNQDFRVRVLADEEEKKILGQELAARFAALKTSNSSDDKGLAEASLGRGFDSQGVAVAVAQSGIGKEEMTEACSEAEEVQKLLASVQDSIMLEKTRVSGSIRDDDEGEDGEDEEISESEVDNVVEWVKDAARLGLLESEEEEDDNNEDIVDGGHEESTGRNSKK</sequence>
<feature type="compositionally biased region" description="Acidic residues" evidence="1">
    <location>
        <begin position="273"/>
        <end position="286"/>
    </location>
</feature>
<comment type="caution">
    <text evidence="2">The sequence shown here is derived from an EMBL/GenBank/DDBJ whole genome shotgun (WGS) entry which is preliminary data.</text>
</comment>
<evidence type="ECO:0000313" key="2">
    <source>
        <dbReference type="EMBL" id="KAH9307466.1"/>
    </source>
</evidence>
<dbReference type="OMA" id="WAKDNAR"/>
<evidence type="ECO:0000256" key="1">
    <source>
        <dbReference type="SAM" id="MobiDB-lite"/>
    </source>
</evidence>